<keyword evidence="4" id="KW-0378">Hydrolase</keyword>
<dbReference type="Pfam" id="PF00883">
    <property type="entry name" value="Peptidase_M17"/>
    <property type="match status" value="1"/>
</dbReference>
<keyword evidence="2 7" id="KW-0031">Aminopeptidase</keyword>
<dbReference type="CDD" id="cd00433">
    <property type="entry name" value="Peptidase_M17"/>
    <property type="match status" value="1"/>
</dbReference>
<dbReference type="GO" id="GO:0070006">
    <property type="term" value="F:metalloaminopeptidase activity"/>
    <property type="evidence" value="ECO:0007669"/>
    <property type="project" value="InterPro"/>
</dbReference>
<evidence type="ECO:0000256" key="2">
    <source>
        <dbReference type="ARBA" id="ARBA00022438"/>
    </source>
</evidence>
<reference evidence="7 8" key="1">
    <citation type="submission" date="2016-10" db="EMBL/GenBank/DDBJ databases">
        <authorList>
            <person name="de Groot N.N."/>
        </authorList>
    </citation>
    <scope>NUCLEOTIDE SEQUENCE [LARGE SCALE GENOMIC DNA]</scope>
    <source>
        <strain evidence="7 8">Nm110</strain>
    </source>
</reference>
<dbReference type="GO" id="GO:0030145">
    <property type="term" value="F:manganese ion binding"/>
    <property type="evidence" value="ECO:0007669"/>
    <property type="project" value="InterPro"/>
</dbReference>
<keyword evidence="3" id="KW-0645">Protease</keyword>
<sequence>MLATLLQNNLPIDESVKATHILALLPKLEKLPSKMNLPGEYALKALLLRREMQLSEISEIPVCANLQNGTLCTWVMVDFNKSVFEQNTVIRKALQLLLEEGPTQIHLSVHGNAHQRQLLAKLAVYVTWINGAVLPVRKLRAERKSLESIILYGHEDPDHFLLLRAQAEGNLLARGLTGLPPNELTPKTYREQIEKLAHNENWKYEEYDLATLRKLGAGAFVAVAQGSDTEDAAIVHLQRSNGKKSGNTVALVGKGICYDTGGHNLKPARFMHGMHEDMNGSAVALGVLLAATRADLPINIDCWLAIAQNHISPRAYKQNDVITALSGTTIEIIHTDAEGRLVLADTLTLAEKQKPDLIIDFATLTGSLYTALGSRYSGIFSNREHLIQKALAVGKSSGERVCAFPMDADYEADLESKIADIKQCTLDSDYDHILAARFLSRFIDDVPWLHMDLSACHHKGGLGAVGTDITGFGVAWSIAFLQKFLTN</sequence>
<gene>
    <name evidence="7" type="ORF">SAMN05421882_101056</name>
</gene>
<accession>A0A1H2TBK0</accession>
<name>A0A1H2TBK0_9PROT</name>
<dbReference type="Proteomes" id="UP000183454">
    <property type="component" value="Unassembled WGS sequence"/>
</dbReference>
<comment type="similarity">
    <text evidence="1">Belongs to the peptidase M17 family.</text>
</comment>
<evidence type="ECO:0000256" key="5">
    <source>
        <dbReference type="ARBA" id="ARBA00023211"/>
    </source>
</evidence>
<dbReference type="InterPro" id="IPR011356">
    <property type="entry name" value="Leucine_aapep/pepB"/>
</dbReference>
<dbReference type="EMBL" id="FNNH01000010">
    <property type="protein sequence ID" value="SDW41085.1"/>
    <property type="molecule type" value="Genomic_DNA"/>
</dbReference>
<evidence type="ECO:0000256" key="1">
    <source>
        <dbReference type="ARBA" id="ARBA00009528"/>
    </source>
</evidence>
<evidence type="ECO:0000313" key="8">
    <source>
        <dbReference type="Proteomes" id="UP000183454"/>
    </source>
</evidence>
<dbReference type="RefSeq" id="WP_074666371.1">
    <property type="nucleotide sequence ID" value="NZ_FNNH01000010.1"/>
</dbReference>
<dbReference type="InterPro" id="IPR000819">
    <property type="entry name" value="Peptidase_M17_C"/>
</dbReference>
<dbReference type="PRINTS" id="PR00481">
    <property type="entry name" value="LAMNOPPTDASE"/>
</dbReference>
<keyword evidence="5" id="KW-0464">Manganese</keyword>
<dbReference type="AlphaFoldDB" id="A0A1H2TBK0"/>
<evidence type="ECO:0000259" key="6">
    <source>
        <dbReference type="Pfam" id="PF00883"/>
    </source>
</evidence>
<dbReference type="GO" id="GO:0006508">
    <property type="term" value="P:proteolysis"/>
    <property type="evidence" value="ECO:0007669"/>
    <property type="project" value="UniProtKB-KW"/>
</dbReference>
<organism evidence="7 8">
    <name type="scientific">Nitrosomonas communis</name>
    <dbReference type="NCBI Taxonomy" id="44574"/>
    <lineage>
        <taxon>Bacteria</taxon>
        <taxon>Pseudomonadati</taxon>
        <taxon>Pseudomonadota</taxon>
        <taxon>Betaproteobacteria</taxon>
        <taxon>Nitrosomonadales</taxon>
        <taxon>Nitrosomonadaceae</taxon>
        <taxon>Nitrosomonas</taxon>
    </lineage>
</organism>
<dbReference type="SUPFAM" id="SSF53187">
    <property type="entry name" value="Zn-dependent exopeptidases"/>
    <property type="match status" value="1"/>
</dbReference>
<evidence type="ECO:0000256" key="3">
    <source>
        <dbReference type="ARBA" id="ARBA00022670"/>
    </source>
</evidence>
<evidence type="ECO:0000256" key="4">
    <source>
        <dbReference type="ARBA" id="ARBA00022801"/>
    </source>
</evidence>
<dbReference type="GO" id="GO:0005737">
    <property type="term" value="C:cytoplasm"/>
    <property type="evidence" value="ECO:0007669"/>
    <property type="project" value="InterPro"/>
</dbReference>
<evidence type="ECO:0000313" key="7">
    <source>
        <dbReference type="EMBL" id="SDW41085.1"/>
    </source>
</evidence>
<protein>
    <submittedName>
        <fullName evidence="7">Leucyl aminopeptidase</fullName>
    </submittedName>
</protein>
<dbReference type="PANTHER" id="PTHR11963">
    <property type="entry name" value="LEUCINE AMINOPEPTIDASE-RELATED"/>
    <property type="match status" value="1"/>
</dbReference>
<dbReference type="Gene3D" id="3.40.630.10">
    <property type="entry name" value="Zn peptidases"/>
    <property type="match status" value="1"/>
</dbReference>
<feature type="domain" description="Cytosol aminopeptidase" evidence="6">
    <location>
        <begin position="172"/>
        <end position="475"/>
    </location>
</feature>
<proteinExistence type="inferred from homology"/>
<dbReference type="PANTHER" id="PTHR11963:SF48">
    <property type="entry name" value="DIPEPTIDASE B, ISOFORM A"/>
    <property type="match status" value="1"/>
</dbReference>